<dbReference type="EMBL" id="JAAOLE020000001">
    <property type="protein sequence ID" value="NVI43640.1"/>
    <property type="molecule type" value="Genomic_DNA"/>
</dbReference>
<name>A0A973VY18_9BRAD</name>
<comment type="caution">
    <text evidence="1">The sequence shown here is derived from an EMBL/GenBank/DDBJ whole genome shotgun (WGS) entry which is preliminary data.</text>
</comment>
<dbReference type="RefSeq" id="WP_165125136.1">
    <property type="nucleotide sequence ID" value="NZ_CP088285.1"/>
</dbReference>
<proteinExistence type="predicted"/>
<dbReference type="AlphaFoldDB" id="A0A973VY18"/>
<organism evidence="1">
    <name type="scientific">Bradyrhizobium septentrionale</name>
    <dbReference type="NCBI Taxonomy" id="1404411"/>
    <lineage>
        <taxon>Bacteria</taxon>
        <taxon>Pseudomonadati</taxon>
        <taxon>Pseudomonadota</taxon>
        <taxon>Alphaproteobacteria</taxon>
        <taxon>Hyphomicrobiales</taxon>
        <taxon>Nitrobacteraceae</taxon>
        <taxon>Bradyrhizobium</taxon>
    </lineage>
</organism>
<gene>
    <name evidence="1" type="ORF">HAP48_011925</name>
</gene>
<protein>
    <submittedName>
        <fullName evidence="1">Uncharacterized protein</fullName>
    </submittedName>
</protein>
<reference evidence="1" key="1">
    <citation type="submission" date="2020-06" db="EMBL/GenBank/DDBJ databases">
        <title>Whole Genome Sequence of Bradyrhizobium sp. Strain 1S1.</title>
        <authorList>
            <person name="Bromfield E.S.P."/>
            <person name="Cloutier S."/>
        </authorList>
    </citation>
    <scope>NUCLEOTIDE SEQUENCE [LARGE SCALE GENOMIC DNA]</scope>
    <source>
        <strain evidence="1">1S1</strain>
    </source>
</reference>
<sequence>MIQLVVVAALRLVSFHGPDGYPVEINPDQVTSLRGAREGDQQSKFFTSEVRCMIGLTDGKFVSVSESCEEVRSKLAAPR</sequence>
<evidence type="ECO:0000313" key="1">
    <source>
        <dbReference type="EMBL" id="NVI43640.1"/>
    </source>
</evidence>
<accession>A0A973VY18</accession>